<sequence length="233" mass="23343">MKQSCLGLFAAALFRLTAAQSTLTTIVTVSTPTVAWTAGPPGSSVGLAATPSAVGGGSSDTAACGQGFTYCGYILRDHQNFKEEDIVKAYCSANKDNCANGKTKTDPIQGLYVCLPPNANPKPKMVKGRQLTTTVIVGGAATPPAVISSTLTLGAPAPPPVGTSPASPLFSPVSSSSSIIIPPGNSQDGAGGCGPSSGQTAQTGNRIELLCSCGNSCLNPLSDHIGRCDAPCS</sequence>
<reference evidence="3" key="1">
    <citation type="journal article" date="2023" name="Mol. Phylogenet. Evol.">
        <title>Genome-scale phylogeny and comparative genomics of the fungal order Sordariales.</title>
        <authorList>
            <person name="Hensen N."/>
            <person name="Bonometti L."/>
            <person name="Westerberg I."/>
            <person name="Brannstrom I.O."/>
            <person name="Guillou S."/>
            <person name="Cros-Aarteil S."/>
            <person name="Calhoun S."/>
            <person name="Haridas S."/>
            <person name="Kuo A."/>
            <person name="Mondo S."/>
            <person name="Pangilinan J."/>
            <person name="Riley R."/>
            <person name="LaButti K."/>
            <person name="Andreopoulos B."/>
            <person name="Lipzen A."/>
            <person name="Chen C."/>
            <person name="Yan M."/>
            <person name="Daum C."/>
            <person name="Ng V."/>
            <person name="Clum A."/>
            <person name="Steindorff A."/>
            <person name="Ohm R.A."/>
            <person name="Martin F."/>
            <person name="Silar P."/>
            <person name="Natvig D.O."/>
            <person name="Lalanne C."/>
            <person name="Gautier V."/>
            <person name="Ament-Velasquez S.L."/>
            <person name="Kruys A."/>
            <person name="Hutchinson M.I."/>
            <person name="Powell A.J."/>
            <person name="Barry K."/>
            <person name="Miller A.N."/>
            <person name="Grigoriev I.V."/>
            <person name="Debuchy R."/>
            <person name="Gladieux P."/>
            <person name="Hiltunen Thoren M."/>
            <person name="Johannesson H."/>
        </authorList>
    </citation>
    <scope>NUCLEOTIDE SEQUENCE</scope>
    <source>
        <strain evidence="3">CBS 232.78</strain>
    </source>
</reference>
<proteinExistence type="predicted"/>
<evidence type="ECO:0000313" key="4">
    <source>
        <dbReference type="Proteomes" id="UP001285441"/>
    </source>
</evidence>
<dbReference type="EMBL" id="JAULSW010000009">
    <property type="protein sequence ID" value="KAK3370323.1"/>
    <property type="molecule type" value="Genomic_DNA"/>
</dbReference>
<name>A0AAE0K557_9PEZI</name>
<comment type="caution">
    <text evidence="3">The sequence shown here is derived from an EMBL/GenBank/DDBJ whole genome shotgun (WGS) entry which is preliminary data.</text>
</comment>
<feature type="compositionally biased region" description="Low complexity" evidence="1">
    <location>
        <begin position="164"/>
        <end position="186"/>
    </location>
</feature>
<gene>
    <name evidence="3" type="ORF">B0H63DRAFT_528047</name>
</gene>
<feature type="signal peptide" evidence="2">
    <location>
        <begin position="1"/>
        <end position="19"/>
    </location>
</feature>
<evidence type="ECO:0000256" key="2">
    <source>
        <dbReference type="SAM" id="SignalP"/>
    </source>
</evidence>
<dbReference type="Proteomes" id="UP001285441">
    <property type="component" value="Unassembled WGS sequence"/>
</dbReference>
<organism evidence="3 4">
    <name type="scientific">Podospora didyma</name>
    <dbReference type="NCBI Taxonomy" id="330526"/>
    <lineage>
        <taxon>Eukaryota</taxon>
        <taxon>Fungi</taxon>
        <taxon>Dikarya</taxon>
        <taxon>Ascomycota</taxon>
        <taxon>Pezizomycotina</taxon>
        <taxon>Sordariomycetes</taxon>
        <taxon>Sordariomycetidae</taxon>
        <taxon>Sordariales</taxon>
        <taxon>Podosporaceae</taxon>
        <taxon>Podospora</taxon>
    </lineage>
</organism>
<evidence type="ECO:0000313" key="3">
    <source>
        <dbReference type="EMBL" id="KAK3370323.1"/>
    </source>
</evidence>
<protein>
    <submittedName>
        <fullName evidence="3">Uncharacterized protein</fullName>
    </submittedName>
</protein>
<dbReference type="AlphaFoldDB" id="A0AAE0K557"/>
<reference evidence="3" key="2">
    <citation type="submission" date="2023-06" db="EMBL/GenBank/DDBJ databases">
        <authorList>
            <consortium name="Lawrence Berkeley National Laboratory"/>
            <person name="Haridas S."/>
            <person name="Hensen N."/>
            <person name="Bonometti L."/>
            <person name="Westerberg I."/>
            <person name="Brannstrom I.O."/>
            <person name="Guillou S."/>
            <person name="Cros-Aarteil S."/>
            <person name="Calhoun S."/>
            <person name="Kuo A."/>
            <person name="Mondo S."/>
            <person name="Pangilinan J."/>
            <person name="Riley R."/>
            <person name="LaButti K."/>
            <person name="Andreopoulos B."/>
            <person name="Lipzen A."/>
            <person name="Chen C."/>
            <person name="Yanf M."/>
            <person name="Daum C."/>
            <person name="Ng V."/>
            <person name="Clum A."/>
            <person name="Steindorff A."/>
            <person name="Ohm R."/>
            <person name="Martin F."/>
            <person name="Silar P."/>
            <person name="Natvig D."/>
            <person name="Lalanne C."/>
            <person name="Gautier V."/>
            <person name="Ament-velasquez S.L."/>
            <person name="Kruys A."/>
            <person name="Hutchinson M.I."/>
            <person name="Powell A.J."/>
            <person name="Barry K."/>
            <person name="Miller A.N."/>
            <person name="Grigoriev I.V."/>
            <person name="Debuchy R."/>
            <person name="Gladieux P."/>
            <person name="Thoren M.H."/>
            <person name="Johannesson H."/>
        </authorList>
    </citation>
    <scope>NUCLEOTIDE SEQUENCE</scope>
    <source>
        <strain evidence="3">CBS 232.78</strain>
    </source>
</reference>
<feature type="chain" id="PRO_5042247123" evidence="2">
    <location>
        <begin position="20"/>
        <end position="233"/>
    </location>
</feature>
<evidence type="ECO:0000256" key="1">
    <source>
        <dbReference type="SAM" id="MobiDB-lite"/>
    </source>
</evidence>
<keyword evidence="4" id="KW-1185">Reference proteome</keyword>
<keyword evidence="2" id="KW-0732">Signal</keyword>
<accession>A0AAE0K557</accession>
<feature type="region of interest" description="Disordered" evidence="1">
    <location>
        <begin position="159"/>
        <end position="199"/>
    </location>
</feature>